<dbReference type="RefSeq" id="WP_147682883.1">
    <property type="nucleotide sequence ID" value="NZ_VDUX01000001.1"/>
</dbReference>
<feature type="domain" description="Barstar (barnase inhibitor)" evidence="2">
    <location>
        <begin position="41"/>
        <end position="119"/>
    </location>
</feature>
<dbReference type="SUPFAM" id="SSF52038">
    <property type="entry name" value="Barstar-related"/>
    <property type="match status" value="1"/>
</dbReference>
<evidence type="ECO:0000313" key="3">
    <source>
        <dbReference type="EMBL" id="TXL62825.1"/>
    </source>
</evidence>
<sequence>MTSRFDDLLAGAASPGLFEWRGDAERDLVGEAIGAGWAAWPLDTSAVVSRQGFYDEVRSAWGLPPWFGDNLDALFDALGEMTFSESLVVWDGSAALADTDPELAASVLSVLRDAIDAADSFSVVLRQDPMVIGSDGLL</sequence>
<dbReference type="InterPro" id="IPR035905">
    <property type="entry name" value="Barstar-like_sf"/>
</dbReference>
<name>A0A5C8NPJ4_9ACTN</name>
<reference evidence="3 4" key="1">
    <citation type="submission" date="2019-06" db="EMBL/GenBank/DDBJ databases">
        <title>Aeromicrobium sp. nov., isolated from a maize field.</title>
        <authorList>
            <person name="Lin S.-Y."/>
            <person name="Tsai C.-F."/>
            <person name="Young C.-C."/>
        </authorList>
    </citation>
    <scope>NUCLEOTIDE SEQUENCE [LARGE SCALE GENOMIC DNA]</scope>
    <source>
        <strain evidence="3 4">CC-CFT486</strain>
    </source>
</reference>
<gene>
    <name evidence="3" type="ORF">FHP06_00835</name>
</gene>
<proteinExistence type="inferred from homology"/>
<evidence type="ECO:0000256" key="1">
    <source>
        <dbReference type="ARBA" id="ARBA00006845"/>
    </source>
</evidence>
<dbReference type="InterPro" id="IPR000468">
    <property type="entry name" value="Barstar"/>
</dbReference>
<protein>
    <submittedName>
        <fullName evidence="3">Barstar family protein</fullName>
    </submittedName>
</protein>
<comment type="similarity">
    <text evidence="1">Belongs to the barstar family.</text>
</comment>
<comment type="caution">
    <text evidence="3">The sequence shown here is derived from an EMBL/GenBank/DDBJ whole genome shotgun (WGS) entry which is preliminary data.</text>
</comment>
<dbReference type="AlphaFoldDB" id="A0A5C8NPJ4"/>
<dbReference type="Pfam" id="PF01337">
    <property type="entry name" value="Barstar"/>
    <property type="match status" value="1"/>
</dbReference>
<dbReference type="OrthoDB" id="5184890at2"/>
<evidence type="ECO:0000259" key="2">
    <source>
        <dbReference type="Pfam" id="PF01337"/>
    </source>
</evidence>
<dbReference type="Gene3D" id="3.30.370.10">
    <property type="entry name" value="Barstar-like"/>
    <property type="match status" value="1"/>
</dbReference>
<accession>A0A5C8NPJ4</accession>
<dbReference type="EMBL" id="VDUX01000001">
    <property type="protein sequence ID" value="TXL62825.1"/>
    <property type="molecule type" value="Genomic_DNA"/>
</dbReference>
<evidence type="ECO:0000313" key="4">
    <source>
        <dbReference type="Proteomes" id="UP000321571"/>
    </source>
</evidence>
<dbReference type="Proteomes" id="UP000321571">
    <property type="component" value="Unassembled WGS sequence"/>
</dbReference>
<keyword evidence="4" id="KW-1185">Reference proteome</keyword>
<organism evidence="3 4">
    <name type="scientific">Aeromicrobium terrae</name>
    <dbReference type="NCBI Taxonomy" id="2498846"/>
    <lineage>
        <taxon>Bacteria</taxon>
        <taxon>Bacillati</taxon>
        <taxon>Actinomycetota</taxon>
        <taxon>Actinomycetes</taxon>
        <taxon>Propionibacteriales</taxon>
        <taxon>Nocardioidaceae</taxon>
        <taxon>Aeromicrobium</taxon>
    </lineage>
</organism>